<feature type="non-terminal residue" evidence="4">
    <location>
        <position position="135"/>
    </location>
</feature>
<feature type="region of interest" description="Disordered" evidence="3">
    <location>
        <begin position="103"/>
        <end position="135"/>
    </location>
</feature>
<gene>
    <name evidence="4" type="ORF">X975_24202</name>
</gene>
<sequence>MYPKGACLFGNRAAAYIKRGWDGDYYAAIRDCHAAIKLNPEYLKAHFRLAQCLHKLRWMKEAMDCIQAFKLKFPDYARTRAFESFEADVKIAVFAEMEIARNHTESEDEASAAASTSSSTSQQHSNPANKALPSC</sequence>
<protein>
    <submittedName>
        <fullName evidence="4">WD and tetratricopeptide repeats protein 1</fullName>
    </submittedName>
</protein>
<evidence type="ECO:0000256" key="3">
    <source>
        <dbReference type="SAM" id="MobiDB-lite"/>
    </source>
</evidence>
<reference evidence="4 5" key="1">
    <citation type="submission" date="2013-11" db="EMBL/GenBank/DDBJ databases">
        <title>Genome sequencing of Stegodyphus mimosarum.</title>
        <authorList>
            <person name="Bechsgaard J."/>
        </authorList>
    </citation>
    <scope>NUCLEOTIDE SEQUENCE [LARGE SCALE GENOMIC DNA]</scope>
</reference>
<dbReference type="OrthoDB" id="6436241at2759"/>
<dbReference type="EMBL" id="KK113457">
    <property type="protein sequence ID" value="KFM60248.1"/>
    <property type="molecule type" value="Genomic_DNA"/>
</dbReference>
<dbReference type="STRING" id="407821.A0A087T559"/>
<keyword evidence="1" id="KW-0677">Repeat</keyword>
<dbReference type="GO" id="GO:0072380">
    <property type="term" value="C:TRC complex"/>
    <property type="evidence" value="ECO:0007669"/>
    <property type="project" value="TreeGrafter"/>
</dbReference>
<accession>A0A087T559</accession>
<dbReference type="PANTHER" id="PTHR45831:SF2">
    <property type="entry name" value="LD24721P"/>
    <property type="match status" value="1"/>
</dbReference>
<dbReference type="AlphaFoldDB" id="A0A087T559"/>
<evidence type="ECO:0000313" key="4">
    <source>
        <dbReference type="EMBL" id="KFM60248.1"/>
    </source>
</evidence>
<dbReference type="GO" id="GO:0006620">
    <property type="term" value="P:post-translational protein targeting to endoplasmic reticulum membrane"/>
    <property type="evidence" value="ECO:0007669"/>
    <property type="project" value="TreeGrafter"/>
</dbReference>
<dbReference type="Gene3D" id="1.25.40.10">
    <property type="entry name" value="Tetratricopeptide repeat domain"/>
    <property type="match status" value="1"/>
</dbReference>
<evidence type="ECO:0000256" key="2">
    <source>
        <dbReference type="ARBA" id="ARBA00022803"/>
    </source>
</evidence>
<dbReference type="Proteomes" id="UP000054359">
    <property type="component" value="Unassembled WGS sequence"/>
</dbReference>
<dbReference type="SUPFAM" id="SSF48452">
    <property type="entry name" value="TPR-like"/>
    <property type="match status" value="1"/>
</dbReference>
<proteinExistence type="predicted"/>
<dbReference type="InterPro" id="IPR047150">
    <property type="entry name" value="SGT"/>
</dbReference>
<evidence type="ECO:0000313" key="5">
    <source>
        <dbReference type="Proteomes" id="UP000054359"/>
    </source>
</evidence>
<organism evidence="4 5">
    <name type="scientific">Stegodyphus mimosarum</name>
    <name type="common">African social velvet spider</name>
    <dbReference type="NCBI Taxonomy" id="407821"/>
    <lineage>
        <taxon>Eukaryota</taxon>
        <taxon>Metazoa</taxon>
        <taxon>Ecdysozoa</taxon>
        <taxon>Arthropoda</taxon>
        <taxon>Chelicerata</taxon>
        <taxon>Arachnida</taxon>
        <taxon>Araneae</taxon>
        <taxon>Araneomorphae</taxon>
        <taxon>Entelegynae</taxon>
        <taxon>Eresoidea</taxon>
        <taxon>Eresidae</taxon>
        <taxon>Stegodyphus</taxon>
    </lineage>
</organism>
<dbReference type="InterPro" id="IPR011990">
    <property type="entry name" value="TPR-like_helical_dom_sf"/>
</dbReference>
<name>A0A087T559_STEMI</name>
<dbReference type="Pfam" id="PF14559">
    <property type="entry name" value="TPR_19"/>
    <property type="match status" value="1"/>
</dbReference>
<feature type="compositionally biased region" description="Low complexity" evidence="3">
    <location>
        <begin position="111"/>
        <end position="121"/>
    </location>
</feature>
<keyword evidence="5" id="KW-1185">Reference proteome</keyword>
<keyword evidence="2" id="KW-0802">TPR repeat</keyword>
<dbReference type="PANTHER" id="PTHR45831">
    <property type="entry name" value="LD24721P"/>
    <property type="match status" value="1"/>
</dbReference>
<dbReference type="GO" id="GO:0060090">
    <property type="term" value="F:molecular adaptor activity"/>
    <property type="evidence" value="ECO:0007669"/>
    <property type="project" value="TreeGrafter"/>
</dbReference>
<dbReference type="GO" id="GO:0016020">
    <property type="term" value="C:membrane"/>
    <property type="evidence" value="ECO:0007669"/>
    <property type="project" value="TreeGrafter"/>
</dbReference>
<evidence type="ECO:0000256" key="1">
    <source>
        <dbReference type="ARBA" id="ARBA00022737"/>
    </source>
</evidence>